<dbReference type="RefSeq" id="WP_134096743.1">
    <property type="nucleotide sequence ID" value="NZ_SODP01000001.1"/>
</dbReference>
<dbReference type="OrthoDB" id="9926867at2"/>
<dbReference type="EMBL" id="SODP01000001">
    <property type="protein sequence ID" value="TDW74929.1"/>
    <property type="molecule type" value="Genomic_DNA"/>
</dbReference>
<protein>
    <recommendedName>
        <fullName evidence="3">ANTAR domain-containing protein</fullName>
    </recommendedName>
</protein>
<dbReference type="Gene3D" id="1.10.10.10">
    <property type="entry name" value="Winged helix-like DNA-binding domain superfamily/Winged helix DNA-binding domain"/>
    <property type="match status" value="1"/>
</dbReference>
<dbReference type="AlphaFoldDB" id="A0A4R8CF61"/>
<evidence type="ECO:0000313" key="2">
    <source>
        <dbReference type="Proteomes" id="UP000295146"/>
    </source>
</evidence>
<dbReference type="Proteomes" id="UP000295146">
    <property type="component" value="Unassembled WGS sequence"/>
</dbReference>
<organism evidence="1 2">
    <name type="scientific">Kribbella pratensis</name>
    <dbReference type="NCBI Taxonomy" id="2512112"/>
    <lineage>
        <taxon>Bacteria</taxon>
        <taxon>Bacillati</taxon>
        <taxon>Actinomycetota</taxon>
        <taxon>Actinomycetes</taxon>
        <taxon>Propionibacteriales</taxon>
        <taxon>Kribbellaceae</taxon>
        <taxon>Kribbella</taxon>
    </lineage>
</organism>
<proteinExistence type="predicted"/>
<accession>A0A4R8CF61</accession>
<evidence type="ECO:0008006" key="3">
    <source>
        <dbReference type="Google" id="ProtNLM"/>
    </source>
</evidence>
<dbReference type="InterPro" id="IPR036388">
    <property type="entry name" value="WH-like_DNA-bd_sf"/>
</dbReference>
<comment type="caution">
    <text evidence="1">The sequence shown here is derived from an EMBL/GenBank/DDBJ whole genome shotgun (WGS) entry which is preliminary data.</text>
</comment>
<keyword evidence="2" id="KW-1185">Reference proteome</keyword>
<sequence>MDAEDDELSEPFGDWTHPALLLGIAEGILMSRYQIPAHVANALLRSCAATVGLSLVQVADWLISTGRLPQPV</sequence>
<gene>
    <name evidence="1" type="ORF">EV653_0031</name>
</gene>
<evidence type="ECO:0000313" key="1">
    <source>
        <dbReference type="EMBL" id="TDW74929.1"/>
    </source>
</evidence>
<name>A0A4R8CF61_9ACTN</name>
<reference evidence="1 2" key="1">
    <citation type="submission" date="2019-03" db="EMBL/GenBank/DDBJ databases">
        <title>Genomic Encyclopedia of Type Strains, Phase III (KMG-III): the genomes of soil and plant-associated and newly described type strains.</title>
        <authorList>
            <person name="Whitman W."/>
        </authorList>
    </citation>
    <scope>NUCLEOTIDE SEQUENCE [LARGE SCALE GENOMIC DNA]</scope>
    <source>
        <strain evidence="1 2">VKM Ac-2573</strain>
    </source>
</reference>